<dbReference type="EMBL" id="BJYU01000043">
    <property type="protein sequence ID" value="GEO15503.1"/>
    <property type="molecule type" value="Genomic_DNA"/>
</dbReference>
<reference evidence="1 2" key="1">
    <citation type="submission" date="2019-07" db="EMBL/GenBank/DDBJ databases">
        <title>Whole genome shotgun sequence of Microvirga aerophila NBRC 106136.</title>
        <authorList>
            <person name="Hosoyama A."/>
            <person name="Uohara A."/>
            <person name="Ohji S."/>
            <person name="Ichikawa N."/>
        </authorList>
    </citation>
    <scope>NUCLEOTIDE SEQUENCE [LARGE SCALE GENOMIC DNA]</scope>
    <source>
        <strain evidence="1 2">NBRC 106136</strain>
    </source>
</reference>
<protein>
    <recommendedName>
        <fullName evidence="3">2'-5' RNA ligase</fullName>
    </recommendedName>
</protein>
<gene>
    <name evidence="1" type="ORF">MAE02_31990</name>
</gene>
<dbReference type="Pfam" id="PF13563">
    <property type="entry name" value="2_5_RNA_ligase2"/>
    <property type="match status" value="1"/>
</dbReference>
<comment type="caution">
    <text evidence="1">The sequence shown here is derived from an EMBL/GenBank/DDBJ whole genome shotgun (WGS) entry which is preliminary data.</text>
</comment>
<organism evidence="1 2">
    <name type="scientific">Microvirga aerophila</name>
    <dbReference type="NCBI Taxonomy" id="670291"/>
    <lineage>
        <taxon>Bacteria</taxon>
        <taxon>Pseudomonadati</taxon>
        <taxon>Pseudomonadota</taxon>
        <taxon>Alphaproteobacteria</taxon>
        <taxon>Hyphomicrobiales</taxon>
        <taxon>Methylobacteriaceae</taxon>
        <taxon>Microvirga</taxon>
    </lineage>
</organism>
<evidence type="ECO:0000313" key="2">
    <source>
        <dbReference type="Proteomes" id="UP000321085"/>
    </source>
</evidence>
<dbReference type="Proteomes" id="UP000321085">
    <property type="component" value="Unassembled WGS sequence"/>
</dbReference>
<proteinExistence type="predicted"/>
<name>A0A512BU50_9HYPH</name>
<sequence>MRPETNPSPLHPTVDTLFGNPCHAVHAQPHLTPQAQADLHGLQQAVVAQWPGAFHQPPAHSLHVTIYPVVPITDGFDKNAYWNEIGGPARALLEEFCADARPLELRFSRLQVAPVGVIAIARDESGQIERLRERIVDTLTPPTGMEHRRYDMIHSTLARFSAARPMPAAVVDQIEALPVALTVQVERLRIFRETLFPCLVGDEIVSVPLGRAG</sequence>
<keyword evidence="2" id="KW-1185">Reference proteome</keyword>
<accession>A0A512BU50</accession>
<dbReference type="AlphaFoldDB" id="A0A512BU50"/>
<evidence type="ECO:0008006" key="3">
    <source>
        <dbReference type="Google" id="ProtNLM"/>
    </source>
</evidence>
<evidence type="ECO:0000313" key="1">
    <source>
        <dbReference type="EMBL" id="GEO15503.1"/>
    </source>
</evidence>
<dbReference type="SUPFAM" id="SSF55144">
    <property type="entry name" value="LigT-like"/>
    <property type="match status" value="1"/>
</dbReference>
<dbReference type="Gene3D" id="3.90.1140.10">
    <property type="entry name" value="Cyclic phosphodiesterase"/>
    <property type="match status" value="1"/>
</dbReference>
<dbReference type="RefSeq" id="WP_162815753.1">
    <property type="nucleotide sequence ID" value="NZ_BJYU01000043.1"/>
</dbReference>
<dbReference type="InterPro" id="IPR009097">
    <property type="entry name" value="Cyclic_Pdiesterase"/>
</dbReference>